<reference evidence="2" key="1">
    <citation type="journal article" date="2013" name="Proc. Natl. Acad. Sci. U.S.A.">
        <title>Improving the coverage of the cyanobacterial phylum using diversity-driven genome sequencing.</title>
        <authorList>
            <person name="Shih P.M."/>
            <person name="Wu D."/>
            <person name="Latifi A."/>
            <person name="Axen S.D."/>
            <person name="Fewer D.P."/>
            <person name="Talla E."/>
            <person name="Calteau A."/>
            <person name="Cai F."/>
            <person name="Tandeau de Marsac N."/>
            <person name="Rippka R."/>
            <person name="Herdman M."/>
            <person name="Sivonen K."/>
            <person name="Coursin T."/>
            <person name="Laurent T."/>
            <person name="Goodwin L."/>
            <person name="Nolan M."/>
            <person name="Davenport K.W."/>
            <person name="Han C.S."/>
            <person name="Rubin E.M."/>
            <person name="Eisen J.A."/>
            <person name="Woyke T."/>
            <person name="Gugger M."/>
            <person name="Kerfeld C.A."/>
        </authorList>
    </citation>
    <scope>NUCLEOTIDE SEQUENCE [LARGE SCALE GENOMIC DNA]</scope>
    <source>
        <strain evidence="2">ATCC 29371 / PCC 7437</strain>
    </source>
</reference>
<name>K9XXL7_STAC7</name>
<dbReference type="OrthoDB" id="465052at2"/>
<dbReference type="PATRIC" id="fig|111780.3.peg.3003"/>
<evidence type="ECO:0000313" key="2">
    <source>
        <dbReference type="Proteomes" id="UP000010473"/>
    </source>
</evidence>
<dbReference type="HOGENOM" id="CLU_186877_0_0_3"/>
<protein>
    <submittedName>
        <fullName evidence="1">Uncharacterized protein</fullName>
    </submittedName>
</protein>
<keyword evidence="2" id="KW-1185">Reference proteome</keyword>
<organism evidence="1 2">
    <name type="scientific">Stanieria cyanosphaera (strain ATCC 29371 / PCC 7437)</name>
    <dbReference type="NCBI Taxonomy" id="111780"/>
    <lineage>
        <taxon>Bacteria</taxon>
        <taxon>Bacillati</taxon>
        <taxon>Cyanobacteriota</taxon>
        <taxon>Cyanophyceae</taxon>
        <taxon>Pleurocapsales</taxon>
        <taxon>Dermocarpellaceae</taxon>
        <taxon>Stanieria</taxon>
    </lineage>
</organism>
<dbReference type="eggNOG" id="ENOG5032Y16">
    <property type="taxonomic scope" value="Bacteria"/>
</dbReference>
<dbReference type="STRING" id="111780.Sta7437_2887"/>
<sequence length="69" mass="8364">MSFSDVVEALKELSLEEKQEIQLLLNQYLREERREEIYQNFQSAKKEQQNDQLQFSSNIDELKQLLEEE</sequence>
<dbReference type="EMBL" id="CP003653">
    <property type="protein sequence ID" value="AFZ36407.1"/>
    <property type="molecule type" value="Genomic_DNA"/>
</dbReference>
<dbReference type="Proteomes" id="UP000010473">
    <property type="component" value="Chromosome"/>
</dbReference>
<gene>
    <name evidence="1" type="ordered locus">Sta7437_2887</name>
</gene>
<dbReference type="RefSeq" id="WP_015194074.1">
    <property type="nucleotide sequence ID" value="NC_019748.1"/>
</dbReference>
<dbReference type="AlphaFoldDB" id="K9XXL7"/>
<dbReference type="KEGG" id="scs:Sta7437_2887"/>
<accession>K9XXL7</accession>
<proteinExistence type="predicted"/>
<evidence type="ECO:0000313" key="1">
    <source>
        <dbReference type="EMBL" id="AFZ36407.1"/>
    </source>
</evidence>